<dbReference type="PATRIC" id="fig|632772.20.peg.7584"/>
<organism evidence="2 3">
    <name type="scientific">Rhodococcus opacus (strain B4)</name>
    <dbReference type="NCBI Taxonomy" id="632772"/>
    <lineage>
        <taxon>Bacteria</taxon>
        <taxon>Bacillati</taxon>
        <taxon>Actinomycetota</taxon>
        <taxon>Actinomycetes</taxon>
        <taxon>Mycobacteriales</taxon>
        <taxon>Nocardiaceae</taxon>
        <taxon>Rhodococcus</taxon>
    </lineage>
</organism>
<dbReference type="AlphaFoldDB" id="C1BE67"/>
<name>C1BE67_RHOOB</name>
<evidence type="ECO:0000313" key="2">
    <source>
        <dbReference type="EMBL" id="BAH56107.1"/>
    </source>
</evidence>
<accession>C1BE67</accession>
<feature type="region of interest" description="Disordered" evidence="1">
    <location>
        <begin position="1"/>
        <end position="25"/>
    </location>
</feature>
<proteinExistence type="predicted"/>
<dbReference type="HOGENOM" id="CLU_111045_0_0_11"/>
<keyword evidence="2" id="KW-0614">Plasmid</keyword>
<geneLocation type="plasmid" evidence="2 3">
    <name>pKNR</name>
</geneLocation>
<evidence type="ECO:0000256" key="1">
    <source>
        <dbReference type="SAM" id="MobiDB-lite"/>
    </source>
</evidence>
<dbReference type="Proteomes" id="UP000002212">
    <property type="component" value="Plasmid pKNR"/>
</dbReference>
<dbReference type="InterPro" id="IPR046609">
    <property type="entry name" value="DUF6668"/>
</dbReference>
<evidence type="ECO:0000313" key="3">
    <source>
        <dbReference type="Proteomes" id="UP000002212"/>
    </source>
</evidence>
<reference evidence="2 3" key="1">
    <citation type="submission" date="2009-03" db="EMBL/GenBank/DDBJ databases">
        <title>Comparison of the complete genome sequences of Rhodococcus erythropolis PR4 and Rhodococcus opacus B4.</title>
        <authorList>
            <person name="Takarada H."/>
            <person name="Sekine M."/>
            <person name="Hosoyama A."/>
            <person name="Yamada R."/>
            <person name="Fujisawa T."/>
            <person name="Omata S."/>
            <person name="Shimizu A."/>
            <person name="Tsukatani N."/>
            <person name="Tanikawa S."/>
            <person name="Fujita N."/>
            <person name="Harayama S."/>
        </authorList>
    </citation>
    <scope>NUCLEOTIDE SEQUENCE [LARGE SCALE GENOMIC DNA]</scope>
    <source>
        <strain evidence="2 3">B4</strain>
        <plasmid evidence="2 3">pKNR</plasmid>
    </source>
</reference>
<dbReference type="KEGG" id="rop:ROP_pKNR-00150"/>
<feature type="compositionally biased region" description="Polar residues" evidence="1">
    <location>
        <begin position="1"/>
        <end position="19"/>
    </location>
</feature>
<protein>
    <submittedName>
        <fullName evidence="2">Uncharacterized protein</fullName>
    </submittedName>
</protein>
<gene>
    <name evidence="2" type="ordered locus">ROP_pKNR-00150</name>
</gene>
<dbReference type="EMBL" id="AP011118">
    <property type="protein sequence ID" value="BAH56107.1"/>
    <property type="molecule type" value="Genomic_DNA"/>
</dbReference>
<dbReference type="Pfam" id="PF20373">
    <property type="entry name" value="DUF6668"/>
    <property type="match status" value="1"/>
</dbReference>
<sequence>MMMSARSFSRWSQPQTSGSGIPVRTPNRVAEIWDRPVPRGLGSPAPLVWLLGAHGGAGISTLGHVLDFASECGQKWPAPFEGESPFVAIVARERVDSLDKAGDLIRQHVSGMAGNSTLIGLITIADRPGRKIPREIDQTRKIVGGLAPTTWRIEWIEHFTLVRDPRELPVWSHRDPVPENKKRAADDPTAVPSEIAEIAGALRNSIISRLHPGT</sequence>